<protein>
    <submittedName>
        <fullName evidence="2">Dienelactone hydrolase</fullName>
    </submittedName>
</protein>
<feature type="chain" id="PRO_5026932291" evidence="1">
    <location>
        <begin position="23"/>
        <end position="346"/>
    </location>
</feature>
<dbReference type="InterPro" id="IPR029058">
    <property type="entry name" value="AB_hydrolase_fold"/>
</dbReference>
<dbReference type="Proteomes" id="UP000504844">
    <property type="component" value="Chromosome"/>
</dbReference>
<gene>
    <name evidence="2" type="ORF">HQN60_10620</name>
</gene>
<dbReference type="PIRSF" id="PIRSF031982">
    <property type="entry name" value="UCP031982_abhydr"/>
    <property type="match status" value="1"/>
</dbReference>
<name>A0A6M8SVJ9_9NEIS</name>
<dbReference type="SUPFAM" id="SSF53474">
    <property type="entry name" value="alpha/beta-Hydrolases"/>
    <property type="match status" value="1"/>
</dbReference>
<dbReference type="AlphaFoldDB" id="A0A6M8SVJ9"/>
<organism evidence="2 3">
    <name type="scientific">Deefgea piscis</name>
    <dbReference type="NCBI Taxonomy" id="2739061"/>
    <lineage>
        <taxon>Bacteria</taxon>
        <taxon>Pseudomonadati</taxon>
        <taxon>Pseudomonadota</taxon>
        <taxon>Betaproteobacteria</taxon>
        <taxon>Neisseriales</taxon>
        <taxon>Chitinibacteraceae</taxon>
        <taxon>Deefgea</taxon>
    </lineage>
</organism>
<dbReference type="InterPro" id="IPR016986">
    <property type="entry name" value="UCP031982_abhydr"/>
</dbReference>
<keyword evidence="1" id="KW-0732">Signal</keyword>
<reference evidence="2 3" key="1">
    <citation type="submission" date="2020-05" db="EMBL/GenBank/DDBJ databases">
        <title>Complete genome sequence of Deefgea sp. D17.</title>
        <authorList>
            <person name="Bae J.-W."/>
            <person name="Han J.E."/>
        </authorList>
    </citation>
    <scope>NUCLEOTIDE SEQUENCE [LARGE SCALE GENOMIC DNA]</scope>
    <source>
        <strain evidence="2 3">D17</strain>
    </source>
</reference>
<dbReference type="GO" id="GO:0016787">
    <property type="term" value="F:hydrolase activity"/>
    <property type="evidence" value="ECO:0007669"/>
    <property type="project" value="UniProtKB-KW"/>
</dbReference>
<proteinExistence type="predicted"/>
<keyword evidence="2" id="KW-0378">Hydrolase</keyword>
<keyword evidence="3" id="KW-1185">Reference proteome</keyword>
<dbReference type="EMBL" id="CP054143">
    <property type="protein sequence ID" value="QKJ68184.1"/>
    <property type="molecule type" value="Genomic_DNA"/>
</dbReference>
<dbReference type="Gene3D" id="3.40.50.1820">
    <property type="entry name" value="alpha/beta hydrolase"/>
    <property type="match status" value="1"/>
</dbReference>
<evidence type="ECO:0000256" key="1">
    <source>
        <dbReference type="SAM" id="SignalP"/>
    </source>
</evidence>
<sequence>MRCQFFRVLIFFLCGLPPAAQAMNMGLIRQPQEGGGTTMVFFPTLASETQVSQGPFRLSWAENSAPLKGNGRLIVVSHGSGGSPWVHTDLARTLTQHGFVVAIPQHAGDNYLDFSEPGPPSWKRRPLEVSQAINQVSTNPLFAPLLRLDAVGVFGGSAGGHTALSFAGGEWSPARFRDHCMQHIADDFSSCVGFATRLHGTWLDSLKLSIAKLIIRWRFDDETSYRYTDKRVRAVVAMVPFAADFSAESLKTPQTSLGLVIAEKDINQVPRFHVKAIQSACEPRCQILAELIEAGHGAMLSPLPPFERGSIADHLLSDPPSFDRAVSIPKLNAAIAKFFVQELTDY</sequence>
<evidence type="ECO:0000313" key="2">
    <source>
        <dbReference type="EMBL" id="QKJ68184.1"/>
    </source>
</evidence>
<accession>A0A6M8SVJ9</accession>
<dbReference type="KEGG" id="dee:HQN60_10620"/>
<feature type="signal peptide" evidence="1">
    <location>
        <begin position="1"/>
        <end position="22"/>
    </location>
</feature>
<evidence type="ECO:0000313" key="3">
    <source>
        <dbReference type="Proteomes" id="UP000504844"/>
    </source>
</evidence>